<evidence type="ECO:0000256" key="7">
    <source>
        <dbReference type="ARBA" id="ARBA00023136"/>
    </source>
</evidence>
<keyword evidence="4 8" id="KW-1003">Cell membrane</keyword>
<dbReference type="PIRSF" id="PIRSF037778">
    <property type="entry name" value="UCP037778_transp_RibU"/>
    <property type="match status" value="1"/>
</dbReference>
<organism evidence="10 11">
    <name type="scientific">Clostridium collagenovorans DSM 3089</name>
    <dbReference type="NCBI Taxonomy" id="1121306"/>
    <lineage>
        <taxon>Bacteria</taxon>
        <taxon>Bacillati</taxon>
        <taxon>Bacillota</taxon>
        <taxon>Clostridia</taxon>
        <taxon>Eubacteriales</taxon>
        <taxon>Clostridiaceae</taxon>
        <taxon>Clostridium</taxon>
    </lineage>
</organism>
<feature type="transmembrane region" description="Helical" evidence="9">
    <location>
        <begin position="12"/>
        <end position="31"/>
    </location>
</feature>
<dbReference type="AlphaFoldDB" id="A0A1M5W180"/>
<feature type="transmembrane region" description="Helical" evidence="9">
    <location>
        <begin position="51"/>
        <end position="69"/>
    </location>
</feature>
<evidence type="ECO:0000256" key="6">
    <source>
        <dbReference type="ARBA" id="ARBA00022989"/>
    </source>
</evidence>
<comment type="function">
    <text evidence="8">Probably a riboflavin-binding protein that interacts with the energy-coupling factor (ECF) ABC-transporter complex.</text>
</comment>
<comment type="similarity">
    <text evidence="2 8">Belongs to the prokaryotic riboflavin transporter (P-RFT) (TC 2.A.87) family.</text>
</comment>
<evidence type="ECO:0000256" key="5">
    <source>
        <dbReference type="ARBA" id="ARBA00022692"/>
    </source>
</evidence>
<dbReference type="GO" id="GO:0005886">
    <property type="term" value="C:plasma membrane"/>
    <property type="evidence" value="ECO:0007669"/>
    <property type="project" value="UniProtKB-SubCell"/>
</dbReference>
<reference evidence="10 11" key="1">
    <citation type="submission" date="2016-11" db="EMBL/GenBank/DDBJ databases">
        <authorList>
            <person name="Jaros S."/>
            <person name="Januszkiewicz K."/>
            <person name="Wedrychowicz H."/>
        </authorList>
    </citation>
    <scope>NUCLEOTIDE SEQUENCE [LARGE SCALE GENOMIC DNA]</scope>
    <source>
        <strain evidence="10 11">DSM 3089</strain>
    </source>
</reference>
<keyword evidence="5 9" id="KW-0812">Transmembrane</keyword>
<dbReference type="InterPro" id="IPR025720">
    <property type="entry name" value="RibU"/>
</dbReference>
<gene>
    <name evidence="10" type="ORF">SAMN02745196_01484</name>
</gene>
<evidence type="ECO:0000256" key="3">
    <source>
        <dbReference type="ARBA" id="ARBA00022448"/>
    </source>
</evidence>
<dbReference type="Gene3D" id="1.10.1760.20">
    <property type="match status" value="1"/>
</dbReference>
<keyword evidence="7 8" id="KW-0472">Membrane</keyword>
<comment type="subcellular location">
    <subcellularLocation>
        <location evidence="1">Cell membrane</location>
        <topology evidence="1">Multi-pass membrane protein</topology>
    </subcellularLocation>
</comment>
<accession>A0A1M5W180</accession>
<name>A0A1M5W180_9CLOT</name>
<feature type="transmembrane region" description="Helical" evidence="9">
    <location>
        <begin position="81"/>
        <end position="103"/>
    </location>
</feature>
<keyword evidence="3 8" id="KW-0813">Transport</keyword>
<keyword evidence="6 9" id="KW-1133">Transmembrane helix</keyword>
<feature type="transmembrane region" description="Helical" evidence="9">
    <location>
        <begin position="115"/>
        <end position="136"/>
    </location>
</feature>
<sequence>MQTTSTMSSTKLNVLVKVSILAVISLIVMMIEFPIPIFPSFLQIDLSDIPALFGGFALGPVAGVLVVLLKNILHGILMTSTAWVGEVANFSVGVILVLVSSLIYHRTKSKKGAVIGLIAGTLAMSAVAGVLNYFFFLPAFAKVFHSPIQSFIDMAGAIFQSIDTYVELVMFSIVPFNLLKGIIVSVVTLMLYKKVSPVIQSQSKILKKLKAEKSASK</sequence>
<feature type="transmembrane region" description="Helical" evidence="9">
    <location>
        <begin position="168"/>
        <end position="192"/>
    </location>
</feature>
<dbReference type="Proteomes" id="UP000184526">
    <property type="component" value="Unassembled WGS sequence"/>
</dbReference>
<evidence type="ECO:0000256" key="8">
    <source>
        <dbReference type="PIRNR" id="PIRNR037778"/>
    </source>
</evidence>
<dbReference type="STRING" id="1121306.SAMN02745196_01484"/>
<evidence type="ECO:0000256" key="4">
    <source>
        <dbReference type="ARBA" id="ARBA00022475"/>
    </source>
</evidence>
<evidence type="ECO:0000256" key="1">
    <source>
        <dbReference type="ARBA" id="ARBA00004651"/>
    </source>
</evidence>
<dbReference type="PANTHER" id="PTHR38438:SF1">
    <property type="entry name" value="RIBOFLAVIN TRANSPORTER RIBU"/>
    <property type="match status" value="1"/>
</dbReference>
<evidence type="ECO:0000313" key="11">
    <source>
        <dbReference type="Proteomes" id="UP000184526"/>
    </source>
</evidence>
<protein>
    <recommendedName>
        <fullName evidence="8">Riboflavin transporter</fullName>
    </recommendedName>
</protein>
<evidence type="ECO:0000313" key="10">
    <source>
        <dbReference type="EMBL" id="SHH81272.1"/>
    </source>
</evidence>
<dbReference type="PANTHER" id="PTHR38438">
    <property type="entry name" value="RIBOFLAVIN TRANSPORTER RIBU"/>
    <property type="match status" value="1"/>
</dbReference>
<dbReference type="EMBL" id="FQXP01000005">
    <property type="protein sequence ID" value="SHH81272.1"/>
    <property type="molecule type" value="Genomic_DNA"/>
</dbReference>
<evidence type="ECO:0000256" key="2">
    <source>
        <dbReference type="ARBA" id="ARBA00005540"/>
    </source>
</evidence>
<dbReference type="InterPro" id="IPR024529">
    <property type="entry name" value="ECF_trnsprt_substrate-spec"/>
</dbReference>
<dbReference type="Pfam" id="PF12822">
    <property type="entry name" value="ECF_trnsprt"/>
    <property type="match status" value="1"/>
</dbReference>
<evidence type="ECO:0000256" key="9">
    <source>
        <dbReference type="SAM" id="Phobius"/>
    </source>
</evidence>
<keyword evidence="11" id="KW-1185">Reference proteome</keyword>
<dbReference type="GO" id="GO:0032217">
    <property type="term" value="F:riboflavin transmembrane transporter activity"/>
    <property type="evidence" value="ECO:0007669"/>
    <property type="project" value="UniProtKB-UniRule"/>
</dbReference>
<proteinExistence type="inferred from homology"/>